<dbReference type="Proteomes" id="UP000015105">
    <property type="component" value="Chromosome 4D"/>
</dbReference>
<keyword evidence="7" id="KW-1185">Reference proteome</keyword>
<dbReference type="AlphaFoldDB" id="A0A453H8S1"/>
<reference evidence="6" key="3">
    <citation type="journal article" date="2017" name="Nature">
        <title>Genome sequence of the progenitor of the wheat D genome Aegilops tauschii.</title>
        <authorList>
            <person name="Luo M.C."/>
            <person name="Gu Y.Q."/>
            <person name="Puiu D."/>
            <person name="Wang H."/>
            <person name="Twardziok S.O."/>
            <person name="Deal K.R."/>
            <person name="Huo N."/>
            <person name="Zhu T."/>
            <person name="Wang L."/>
            <person name="Wang Y."/>
            <person name="McGuire P.E."/>
            <person name="Liu S."/>
            <person name="Long H."/>
            <person name="Ramasamy R.K."/>
            <person name="Rodriguez J.C."/>
            <person name="Van S.L."/>
            <person name="Yuan L."/>
            <person name="Wang Z."/>
            <person name="Xia Z."/>
            <person name="Xiao L."/>
            <person name="Anderson O.D."/>
            <person name="Ouyang S."/>
            <person name="Liang Y."/>
            <person name="Zimin A.V."/>
            <person name="Pertea G."/>
            <person name="Qi P."/>
            <person name="Bennetzen J.L."/>
            <person name="Dai X."/>
            <person name="Dawson M.W."/>
            <person name="Muller H.G."/>
            <person name="Kugler K."/>
            <person name="Rivarola-Duarte L."/>
            <person name="Spannagl M."/>
            <person name="Mayer K.F.X."/>
            <person name="Lu F.H."/>
            <person name="Bevan M.W."/>
            <person name="Leroy P."/>
            <person name="Li P."/>
            <person name="You F.M."/>
            <person name="Sun Q."/>
            <person name="Liu Z."/>
            <person name="Lyons E."/>
            <person name="Wicker T."/>
            <person name="Salzberg S.L."/>
            <person name="Devos K.M."/>
            <person name="Dvorak J."/>
        </authorList>
    </citation>
    <scope>NUCLEOTIDE SEQUENCE [LARGE SCALE GENOMIC DNA]</scope>
    <source>
        <strain evidence="6">cv. AL8/78</strain>
    </source>
</reference>
<dbReference type="PANTHER" id="PTHR43320">
    <property type="entry name" value="SUGAR KINASE"/>
    <property type="match status" value="1"/>
</dbReference>
<accession>A0A453H8S1</accession>
<reference evidence="6" key="4">
    <citation type="submission" date="2019-03" db="UniProtKB">
        <authorList>
            <consortium name="EnsemblPlants"/>
        </authorList>
    </citation>
    <scope>IDENTIFICATION</scope>
</reference>
<evidence type="ECO:0000256" key="1">
    <source>
        <dbReference type="ARBA" id="ARBA00010688"/>
    </source>
</evidence>
<evidence type="ECO:0000256" key="4">
    <source>
        <dbReference type="SAM" id="MobiDB-lite"/>
    </source>
</evidence>
<dbReference type="InterPro" id="IPR029056">
    <property type="entry name" value="Ribokinase-like"/>
</dbReference>
<dbReference type="SUPFAM" id="SSF53613">
    <property type="entry name" value="Ribokinase-like"/>
    <property type="match status" value="1"/>
</dbReference>
<protein>
    <recommendedName>
        <fullName evidence="5">Carbohydrate kinase PfkB domain-containing protein</fullName>
    </recommendedName>
</protein>
<keyword evidence="3" id="KW-0418">Kinase</keyword>
<evidence type="ECO:0000256" key="3">
    <source>
        <dbReference type="ARBA" id="ARBA00022777"/>
    </source>
</evidence>
<keyword evidence="2" id="KW-0808">Transferase</keyword>
<reference evidence="6" key="5">
    <citation type="journal article" date="2021" name="G3 (Bethesda)">
        <title>Aegilops tauschii genome assembly Aet v5.0 features greater sequence contiguity and improved annotation.</title>
        <authorList>
            <person name="Wang L."/>
            <person name="Zhu T."/>
            <person name="Rodriguez J.C."/>
            <person name="Deal K.R."/>
            <person name="Dubcovsky J."/>
            <person name="McGuire P.E."/>
            <person name="Lux T."/>
            <person name="Spannagl M."/>
            <person name="Mayer K.F.X."/>
            <person name="Baldrich P."/>
            <person name="Meyers B.C."/>
            <person name="Huo N."/>
            <person name="Gu Y.Q."/>
            <person name="Zhou H."/>
            <person name="Devos K.M."/>
            <person name="Bennetzen J.L."/>
            <person name="Unver T."/>
            <person name="Budak H."/>
            <person name="Gulick P.J."/>
            <person name="Galiba G."/>
            <person name="Kalapos B."/>
            <person name="Nelson D.R."/>
            <person name="Li P."/>
            <person name="You F.M."/>
            <person name="Luo M.C."/>
            <person name="Dvorak J."/>
        </authorList>
    </citation>
    <scope>NUCLEOTIDE SEQUENCE [LARGE SCALE GENOMIC DNA]</scope>
    <source>
        <strain evidence="6">cv. AL8/78</strain>
    </source>
</reference>
<dbReference type="InterPro" id="IPR052700">
    <property type="entry name" value="Carb_kinase_PfkB-like"/>
</dbReference>
<dbReference type="Pfam" id="PF00294">
    <property type="entry name" value="PfkB"/>
    <property type="match status" value="1"/>
</dbReference>
<reference evidence="7" key="1">
    <citation type="journal article" date="2014" name="Science">
        <title>Ancient hybridizations among the ancestral genomes of bread wheat.</title>
        <authorList>
            <consortium name="International Wheat Genome Sequencing Consortium,"/>
            <person name="Marcussen T."/>
            <person name="Sandve S.R."/>
            <person name="Heier L."/>
            <person name="Spannagl M."/>
            <person name="Pfeifer M."/>
            <person name="Jakobsen K.S."/>
            <person name="Wulff B.B."/>
            <person name="Steuernagel B."/>
            <person name="Mayer K.F."/>
            <person name="Olsen O.A."/>
        </authorList>
    </citation>
    <scope>NUCLEOTIDE SEQUENCE [LARGE SCALE GENOMIC DNA]</scope>
    <source>
        <strain evidence="7">cv. AL8/78</strain>
    </source>
</reference>
<dbReference type="InterPro" id="IPR011611">
    <property type="entry name" value="PfkB_dom"/>
</dbReference>
<feature type="region of interest" description="Disordered" evidence="4">
    <location>
        <begin position="1"/>
        <end position="64"/>
    </location>
</feature>
<organism evidence="6 7">
    <name type="scientific">Aegilops tauschii subsp. strangulata</name>
    <name type="common">Goatgrass</name>
    <dbReference type="NCBI Taxonomy" id="200361"/>
    <lineage>
        <taxon>Eukaryota</taxon>
        <taxon>Viridiplantae</taxon>
        <taxon>Streptophyta</taxon>
        <taxon>Embryophyta</taxon>
        <taxon>Tracheophyta</taxon>
        <taxon>Spermatophyta</taxon>
        <taxon>Magnoliopsida</taxon>
        <taxon>Liliopsida</taxon>
        <taxon>Poales</taxon>
        <taxon>Poaceae</taxon>
        <taxon>BOP clade</taxon>
        <taxon>Pooideae</taxon>
        <taxon>Triticodae</taxon>
        <taxon>Triticeae</taxon>
        <taxon>Triticinae</taxon>
        <taxon>Aegilops</taxon>
    </lineage>
</organism>
<evidence type="ECO:0000313" key="6">
    <source>
        <dbReference type="EnsemblPlants" id="AET4Gv20113500.2"/>
    </source>
</evidence>
<dbReference type="PANTHER" id="PTHR43320:SF1">
    <property type="entry name" value="OS01G0105900 PROTEIN"/>
    <property type="match status" value="1"/>
</dbReference>
<feature type="compositionally biased region" description="Basic and acidic residues" evidence="4">
    <location>
        <begin position="28"/>
        <end position="42"/>
    </location>
</feature>
<sequence>RPPPPHSATQTPAATLPTTKAGGRGGRRAADPKEPRRGRETMGAEAEQQQQLPPPSPQAGKADPPAVVGLQVSALIDHVARVDWSLLDRVPGDRGGSQQVSFEELDHILNEVNALILPSHDDPSPVRTMAGGSVANTVRGLSAGFGISTGIIGARGDDDQGILFVNNMSFSGVDLTRLRAKKGHTAQCACLVDASGNRTMRPCLSSAVKLQVTCCLTQC</sequence>
<name>A0A453H8S1_AEGTS</name>
<comment type="similarity">
    <text evidence="1">Belongs to the carbohydrate kinase PfkB family.</text>
</comment>
<evidence type="ECO:0000256" key="2">
    <source>
        <dbReference type="ARBA" id="ARBA00022679"/>
    </source>
</evidence>
<dbReference type="Gramene" id="AET4Gv20113500.2">
    <property type="protein sequence ID" value="AET4Gv20113500.2"/>
    <property type="gene ID" value="AET4Gv20113500"/>
</dbReference>
<feature type="domain" description="Carbohydrate kinase PfkB" evidence="5">
    <location>
        <begin position="122"/>
        <end position="209"/>
    </location>
</feature>
<evidence type="ECO:0000259" key="5">
    <source>
        <dbReference type="Pfam" id="PF00294"/>
    </source>
</evidence>
<dbReference type="GO" id="GO:0016301">
    <property type="term" value="F:kinase activity"/>
    <property type="evidence" value="ECO:0007669"/>
    <property type="project" value="UniProtKB-KW"/>
</dbReference>
<feature type="compositionally biased region" description="Low complexity" evidence="4">
    <location>
        <begin position="8"/>
        <end position="21"/>
    </location>
</feature>
<dbReference type="EnsemblPlants" id="AET4Gv20113500.2">
    <property type="protein sequence ID" value="AET4Gv20113500.2"/>
    <property type="gene ID" value="AET4Gv20113500"/>
</dbReference>
<proteinExistence type="inferred from homology"/>
<reference evidence="7" key="2">
    <citation type="journal article" date="2017" name="Nat. Plants">
        <title>The Aegilops tauschii genome reveals multiple impacts of transposons.</title>
        <authorList>
            <person name="Zhao G."/>
            <person name="Zou C."/>
            <person name="Li K."/>
            <person name="Wang K."/>
            <person name="Li T."/>
            <person name="Gao L."/>
            <person name="Zhang X."/>
            <person name="Wang H."/>
            <person name="Yang Z."/>
            <person name="Liu X."/>
            <person name="Jiang W."/>
            <person name="Mao L."/>
            <person name="Kong X."/>
            <person name="Jiao Y."/>
            <person name="Jia J."/>
        </authorList>
    </citation>
    <scope>NUCLEOTIDE SEQUENCE [LARGE SCALE GENOMIC DNA]</scope>
    <source>
        <strain evidence="7">cv. AL8/78</strain>
    </source>
</reference>
<dbReference type="Gene3D" id="3.40.1190.20">
    <property type="match status" value="1"/>
</dbReference>
<evidence type="ECO:0000313" key="7">
    <source>
        <dbReference type="Proteomes" id="UP000015105"/>
    </source>
</evidence>